<dbReference type="SMART" id="SM00388">
    <property type="entry name" value="HisKA"/>
    <property type="match status" value="1"/>
</dbReference>
<dbReference type="Pfam" id="PF12860">
    <property type="entry name" value="PAS_7"/>
    <property type="match status" value="1"/>
</dbReference>
<dbReference type="InterPro" id="IPR003661">
    <property type="entry name" value="HisK_dim/P_dom"/>
</dbReference>
<dbReference type="PANTHER" id="PTHR43047:SF9">
    <property type="entry name" value="HISTIDINE KINASE"/>
    <property type="match status" value="1"/>
</dbReference>
<keyword evidence="15" id="KW-1185">Reference proteome</keyword>
<keyword evidence="9" id="KW-0175">Coiled coil</keyword>
<evidence type="ECO:0000313" key="14">
    <source>
        <dbReference type="EMBL" id="GLQ75813.1"/>
    </source>
</evidence>
<proteinExistence type="predicted"/>
<comment type="caution">
    <text evidence="14">The sequence shown here is derived from an EMBL/GenBank/DDBJ whole genome shotgun (WGS) entry which is preliminary data.</text>
</comment>
<gene>
    <name evidence="14" type="ORF">GCM10007932_51760</name>
</gene>
<dbReference type="PROSITE" id="PS50109">
    <property type="entry name" value="HIS_KIN"/>
    <property type="match status" value="1"/>
</dbReference>
<evidence type="ECO:0000256" key="1">
    <source>
        <dbReference type="ARBA" id="ARBA00000085"/>
    </source>
</evidence>
<dbReference type="InterPro" id="IPR036890">
    <property type="entry name" value="HATPase_C_sf"/>
</dbReference>
<dbReference type="InterPro" id="IPR004358">
    <property type="entry name" value="Sig_transdc_His_kin-like_C"/>
</dbReference>
<dbReference type="Pfam" id="PF02518">
    <property type="entry name" value="HATPase_c"/>
    <property type="match status" value="1"/>
</dbReference>
<organism evidence="14 15">
    <name type="scientific">Vibrio penaeicida</name>
    <dbReference type="NCBI Taxonomy" id="104609"/>
    <lineage>
        <taxon>Bacteria</taxon>
        <taxon>Pseudomonadati</taxon>
        <taxon>Pseudomonadota</taxon>
        <taxon>Gammaproteobacteria</taxon>
        <taxon>Vibrionales</taxon>
        <taxon>Vibrionaceae</taxon>
        <taxon>Vibrio</taxon>
    </lineage>
</organism>
<dbReference type="RefSeq" id="WP_224055629.1">
    <property type="nucleotide sequence ID" value="NZ_AP025145.1"/>
</dbReference>
<dbReference type="PANTHER" id="PTHR43047">
    <property type="entry name" value="TWO-COMPONENT HISTIDINE PROTEIN KINASE"/>
    <property type="match status" value="1"/>
</dbReference>
<evidence type="ECO:0000256" key="8">
    <source>
        <dbReference type="PROSITE-ProRule" id="PRU00169"/>
    </source>
</evidence>
<keyword evidence="10" id="KW-1133">Transmembrane helix</keyword>
<comment type="catalytic activity">
    <reaction evidence="1">
        <text>ATP + protein L-histidine = ADP + protein N-phospho-L-histidine.</text>
        <dbReference type="EC" id="2.7.13.3"/>
    </reaction>
</comment>
<feature type="modified residue" description="4-aspartylphosphate" evidence="8">
    <location>
        <position position="816"/>
    </location>
</feature>
<dbReference type="InterPro" id="IPR038188">
    <property type="entry name" value="TorS_sensor_sf"/>
</dbReference>
<evidence type="ECO:0000256" key="5">
    <source>
        <dbReference type="ARBA" id="ARBA00022679"/>
    </source>
</evidence>
<keyword evidence="5" id="KW-0808">Transferase</keyword>
<evidence type="ECO:0000256" key="10">
    <source>
        <dbReference type="SAM" id="Phobius"/>
    </source>
</evidence>
<evidence type="ECO:0000259" key="11">
    <source>
        <dbReference type="PROSITE" id="PS50109"/>
    </source>
</evidence>
<dbReference type="Gene3D" id="1.10.287.130">
    <property type="match status" value="1"/>
</dbReference>
<feature type="domain" description="Response regulatory" evidence="12">
    <location>
        <begin position="766"/>
        <end position="883"/>
    </location>
</feature>
<dbReference type="PRINTS" id="PR00344">
    <property type="entry name" value="BCTRLSENSOR"/>
</dbReference>
<dbReference type="InterPro" id="IPR001789">
    <property type="entry name" value="Sig_transdc_resp-reg_receiver"/>
</dbReference>
<dbReference type="CDD" id="cd00082">
    <property type="entry name" value="HisKA"/>
    <property type="match status" value="1"/>
</dbReference>
<dbReference type="SMART" id="SM00448">
    <property type="entry name" value="REC"/>
    <property type="match status" value="1"/>
</dbReference>
<evidence type="ECO:0000256" key="3">
    <source>
        <dbReference type="ARBA" id="ARBA00012438"/>
    </source>
</evidence>
<dbReference type="CDD" id="cd06225">
    <property type="entry name" value="HAMP"/>
    <property type="match status" value="1"/>
</dbReference>
<keyword evidence="4 8" id="KW-0597">Phosphoprotein</keyword>
<dbReference type="Gene3D" id="3.30.565.10">
    <property type="entry name" value="Histidine kinase-like ATPase, C-terminal domain"/>
    <property type="match status" value="1"/>
</dbReference>
<dbReference type="GO" id="GO:0009927">
    <property type="term" value="F:histidine phosphotransfer kinase activity"/>
    <property type="evidence" value="ECO:0007669"/>
    <property type="project" value="TreeGrafter"/>
</dbReference>
<evidence type="ECO:0000259" key="12">
    <source>
        <dbReference type="PROSITE" id="PS50110"/>
    </source>
</evidence>
<dbReference type="Gene3D" id="1.20.58.920">
    <property type="match status" value="1"/>
</dbReference>
<keyword evidence="7" id="KW-0378">Hydrolase</keyword>
<dbReference type="InterPro" id="IPR035965">
    <property type="entry name" value="PAS-like_dom_sf"/>
</dbReference>
<dbReference type="PROSITE" id="PS50885">
    <property type="entry name" value="HAMP"/>
    <property type="match status" value="1"/>
</dbReference>
<reference evidence="15" key="1">
    <citation type="journal article" date="2019" name="Int. J. Syst. Evol. Microbiol.">
        <title>The Global Catalogue of Microorganisms (GCM) 10K type strain sequencing project: providing services to taxonomists for standard genome sequencing and annotation.</title>
        <authorList>
            <consortium name="The Broad Institute Genomics Platform"/>
            <consortium name="The Broad Institute Genome Sequencing Center for Infectious Disease"/>
            <person name="Wu L."/>
            <person name="Ma J."/>
        </authorList>
    </citation>
    <scope>NUCLEOTIDE SEQUENCE [LARGE SCALE GENOMIC DNA]</scope>
    <source>
        <strain evidence="15">NBRC 15640</strain>
    </source>
</reference>
<evidence type="ECO:0000256" key="6">
    <source>
        <dbReference type="ARBA" id="ARBA00022777"/>
    </source>
</evidence>
<dbReference type="EC" id="2.7.13.3" evidence="3"/>
<dbReference type="PROSITE" id="PS50110">
    <property type="entry name" value="RESPONSE_REGULATORY"/>
    <property type="match status" value="1"/>
</dbReference>
<dbReference type="CDD" id="cd00156">
    <property type="entry name" value="REC"/>
    <property type="match status" value="1"/>
</dbReference>
<dbReference type="GO" id="GO:0016787">
    <property type="term" value="F:hydrolase activity"/>
    <property type="evidence" value="ECO:0007669"/>
    <property type="project" value="UniProtKB-KW"/>
</dbReference>
<keyword evidence="6" id="KW-0418">Kinase</keyword>
<feature type="coiled-coil region" evidence="9">
    <location>
        <begin position="374"/>
        <end position="401"/>
    </location>
</feature>
<evidence type="ECO:0000256" key="4">
    <source>
        <dbReference type="ARBA" id="ARBA00022553"/>
    </source>
</evidence>
<feature type="domain" description="Histidine kinase" evidence="11">
    <location>
        <begin position="532"/>
        <end position="744"/>
    </location>
</feature>
<dbReference type="GO" id="GO:0005886">
    <property type="term" value="C:plasma membrane"/>
    <property type="evidence" value="ECO:0007669"/>
    <property type="project" value="TreeGrafter"/>
</dbReference>
<dbReference type="InterPro" id="IPR011006">
    <property type="entry name" value="CheY-like_superfamily"/>
</dbReference>
<evidence type="ECO:0000313" key="15">
    <source>
        <dbReference type="Proteomes" id="UP001156690"/>
    </source>
</evidence>
<dbReference type="InterPro" id="IPR005467">
    <property type="entry name" value="His_kinase_dom"/>
</dbReference>
<dbReference type="InterPro" id="IPR003594">
    <property type="entry name" value="HATPase_dom"/>
</dbReference>
<dbReference type="Proteomes" id="UP001156690">
    <property type="component" value="Unassembled WGS sequence"/>
</dbReference>
<feature type="domain" description="HAMP" evidence="13">
    <location>
        <begin position="328"/>
        <end position="379"/>
    </location>
</feature>
<dbReference type="SUPFAM" id="SSF55874">
    <property type="entry name" value="ATPase domain of HSP90 chaperone/DNA topoisomerase II/histidine kinase"/>
    <property type="match status" value="1"/>
</dbReference>
<dbReference type="CDD" id="cd00130">
    <property type="entry name" value="PAS"/>
    <property type="match status" value="1"/>
</dbReference>
<dbReference type="Pfam" id="PF00072">
    <property type="entry name" value="Response_reg"/>
    <property type="match status" value="1"/>
</dbReference>
<dbReference type="SUPFAM" id="SSF52172">
    <property type="entry name" value="CheY-like"/>
    <property type="match status" value="1"/>
</dbReference>
<evidence type="ECO:0000256" key="7">
    <source>
        <dbReference type="ARBA" id="ARBA00022801"/>
    </source>
</evidence>
<sequence>MKLVRSRYGISVRMFLSLGVLVLLAVLVSAMAINAYNGFQKRFNDVAVDGVKAIIAASDLRQFNASLMSFAPSMMTARSLQANESVMFQVRDQDSLLGNAIEQLSTNAVNTEQAERLNGYRSDLSDSFHELNHLVSKRIRWDDSRRRTLAKINQLQSDFTKAHNTIEGGTKQTYHSNWYLMFANMSSLLNQLNGVEHPVLLRRYQNEFDTLEQQLASNISLFDKENRSKHQQALAKIVELAEGDNGLFALNKRKFQVQSELDGVFSQHRQSVSRFLSVTTVIIDQIEQKVMRQNQDIVEETKQRTIQLVLAAIICVVAGVGIFLYIDRSVISRIQTLKTSMEAHAKGTLVRIPLKGNDEITDMAGTLKFFVDTIQDREHQLKQARNAASQAQNQLLDAIESITEGFVLYDEKDKLILCNARYRELYGFPETWDMEGRDFSDLLLWLARHNKVIQPENYLEKRLALRDNQIQNLDLELSSETWVSIIERRTEQGGTVGVHTDITNRKAAENAMICAMEKAESADRAKSQFLASASHDLRQPLHAMGLLLEPLLEDARHAQYYERLEDLYFAHQSMNQLFTDILDFSRLEAGAITPRLEHFALDGMLARLAQEYRHGLNKPESMLHYVPTSSHAFADLAMVERIVRNLLSNAVRYSEQGKILLGVRNRTEQIQIQVWDNGSGIPLHEQQKIFKEFYQGKKTQTEGKSGLGLGLAITMQLVKLMEGDIKVYSSERGTGFSVALPRGKRDAPKIQPDQESYPTRKMDGLPVLLVENDPQVLDTTRQLLERWGCKVHEFKYYSDVERFEFSNTDPFILISDFHLDDGYSTLDVVAELKRKSSRPEFSSVVISGDSSPEVRVNAESIGAHFLTKPVSAGKLGALLRHIWRELNTES</sequence>
<evidence type="ECO:0000256" key="9">
    <source>
        <dbReference type="SAM" id="Coils"/>
    </source>
</evidence>
<dbReference type="GO" id="GO:0000155">
    <property type="term" value="F:phosphorelay sensor kinase activity"/>
    <property type="evidence" value="ECO:0007669"/>
    <property type="project" value="InterPro"/>
</dbReference>
<dbReference type="SUPFAM" id="SSF55785">
    <property type="entry name" value="PYP-like sensor domain (PAS domain)"/>
    <property type="match status" value="1"/>
</dbReference>
<dbReference type="EMBL" id="BSNX01000075">
    <property type="protein sequence ID" value="GLQ75813.1"/>
    <property type="molecule type" value="Genomic_DNA"/>
</dbReference>
<dbReference type="Gene3D" id="3.30.450.20">
    <property type="entry name" value="PAS domain"/>
    <property type="match status" value="1"/>
</dbReference>
<dbReference type="InterPro" id="IPR003660">
    <property type="entry name" value="HAMP_dom"/>
</dbReference>
<dbReference type="InterPro" id="IPR000014">
    <property type="entry name" value="PAS"/>
</dbReference>
<dbReference type="AlphaFoldDB" id="A0AAV5NZN8"/>
<protein>
    <recommendedName>
        <fullName evidence="3">histidine kinase</fullName>
        <ecNumber evidence="3">2.7.13.3</ecNumber>
    </recommendedName>
</protein>
<dbReference type="CDD" id="cd00075">
    <property type="entry name" value="HATPase"/>
    <property type="match status" value="1"/>
</dbReference>
<dbReference type="SMART" id="SM00387">
    <property type="entry name" value="HATPase_c"/>
    <property type="match status" value="1"/>
</dbReference>
<evidence type="ECO:0000256" key="2">
    <source>
        <dbReference type="ARBA" id="ARBA00004370"/>
    </source>
</evidence>
<dbReference type="Gene3D" id="6.10.340.10">
    <property type="match status" value="1"/>
</dbReference>
<dbReference type="InterPro" id="IPR036097">
    <property type="entry name" value="HisK_dim/P_sf"/>
</dbReference>
<keyword evidence="10" id="KW-0812">Transmembrane</keyword>
<evidence type="ECO:0000259" key="13">
    <source>
        <dbReference type="PROSITE" id="PS50885"/>
    </source>
</evidence>
<comment type="subcellular location">
    <subcellularLocation>
        <location evidence="2">Membrane</location>
    </subcellularLocation>
</comment>
<feature type="transmembrane region" description="Helical" evidence="10">
    <location>
        <begin position="306"/>
        <end position="326"/>
    </location>
</feature>
<name>A0AAV5NZN8_9VIBR</name>
<dbReference type="Gene3D" id="3.40.50.2300">
    <property type="match status" value="1"/>
</dbReference>
<dbReference type="Pfam" id="PF00512">
    <property type="entry name" value="HisKA"/>
    <property type="match status" value="1"/>
</dbReference>
<keyword evidence="10" id="KW-0472">Membrane</keyword>
<dbReference type="SUPFAM" id="SSF47384">
    <property type="entry name" value="Homodimeric domain of signal transducing histidine kinase"/>
    <property type="match status" value="1"/>
</dbReference>
<accession>A0AAV5NZN8</accession>